<dbReference type="GO" id="GO:0006629">
    <property type="term" value="P:lipid metabolic process"/>
    <property type="evidence" value="ECO:0007669"/>
    <property type="project" value="UniProtKB-KW"/>
</dbReference>
<dbReference type="Pfam" id="PF01553">
    <property type="entry name" value="Acyltransferase"/>
    <property type="match status" value="1"/>
</dbReference>
<dbReference type="EC" id="2.3.2.30" evidence="7"/>
<comment type="similarity">
    <text evidence="6">Belongs to the acetyltransferase family. OlsB subfamily.</text>
</comment>
<dbReference type="AlphaFoldDB" id="A0A8K0V2F9"/>
<evidence type="ECO:0000256" key="5">
    <source>
        <dbReference type="ARBA" id="ARBA00023315"/>
    </source>
</evidence>
<feature type="domain" description="Phospholipid/glycerol acyltransferase" evidence="11">
    <location>
        <begin position="77"/>
        <end position="194"/>
    </location>
</feature>
<dbReference type="EMBL" id="JAEPBH010000005">
    <property type="protein sequence ID" value="MBK4714321.1"/>
    <property type="molecule type" value="Genomic_DNA"/>
</dbReference>
<dbReference type="InterPro" id="IPR002123">
    <property type="entry name" value="Plipid/glycerol_acylTrfase"/>
</dbReference>
<accession>A0A8K0V2F9</accession>
<gene>
    <name evidence="12" type="ORF">JJB97_03005</name>
</gene>
<reference evidence="12" key="1">
    <citation type="submission" date="2021-01" db="EMBL/GenBank/DDBJ databases">
        <title>Intestinitalea alba gen. nov., sp. nov., a novel genus of the family Enterobacteriaceae, isolated from the gut of the plastic-eating mealworm Tenebrio molitor L.</title>
        <authorList>
            <person name="Yang Y."/>
        </authorList>
    </citation>
    <scope>NUCLEOTIDE SEQUENCE</scope>
    <source>
        <strain evidence="12">BIT-L3</strain>
    </source>
</reference>
<dbReference type="Pfam" id="PF13444">
    <property type="entry name" value="Acetyltransf_5"/>
    <property type="match status" value="1"/>
</dbReference>
<evidence type="ECO:0000256" key="2">
    <source>
        <dbReference type="ARBA" id="ARBA00022516"/>
    </source>
</evidence>
<keyword evidence="4" id="KW-0443">Lipid metabolism</keyword>
<evidence type="ECO:0000256" key="9">
    <source>
        <dbReference type="ARBA" id="ARBA00045724"/>
    </source>
</evidence>
<evidence type="ECO:0000313" key="12">
    <source>
        <dbReference type="EMBL" id="MBK4714321.1"/>
    </source>
</evidence>
<comment type="caution">
    <text evidence="12">The sequence shown here is derived from an EMBL/GenBank/DDBJ whole genome shotgun (WGS) entry which is preliminary data.</text>
</comment>
<dbReference type="GO" id="GO:0043810">
    <property type="term" value="F:ornithine-acyl [acyl carrier protein] N-acyltransferase activity"/>
    <property type="evidence" value="ECO:0007669"/>
    <property type="project" value="UniProtKB-EC"/>
</dbReference>
<dbReference type="PANTHER" id="PTHR37323">
    <property type="entry name" value="GCN5-RELATED N-ACETYLTRANSFERASE"/>
    <property type="match status" value="1"/>
</dbReference>
<evidence type="ECO:0000256" key="1">
    <source>
        <dbReference type="ARBA" id="ARBA00005189"/>
    </source>
</evidence>
<sequence>MDNIDKIIKEFFPERDITPFQRRYIRWLFNEKGTVDFYQSISDKHGVEWIDALIEKLNFRVEVHNADYDNIPASGPAIVIANHPTVLDGLSLISTVARVRKDIKIVANHLLQVIFPSIESITIGIKNMQGEFSRQTFKEINSHLKKGGVLVMCPAGRLASTSLSGLKEAKWQAGFIQFAARTQAAIVPVHITGRNSLLYYMAANIWRPLSNMMVLREGLRHKGRRVRMKICHQLDVPALLKGDKPDYEKISEDIRRHLLLTKKSNASQGVLPVLRPVALPEDRMALIKALYQCKALKTLKDGKVLYLYRYQGEGASPILNELGRLREITYRAIGAGTGGRRDNDIYDREYYHIILWEPHDLEIVGAYRVLPACQQIEKRGIEGLYSHSLFKYAQSFTPKVRESIEVGRGFIQNRYQRTNALDVLWKGIFSFVADYPECKYLLGVLTIPQSFTHEARDLIVGFFQRYFSDDTVDCHPLKKYVISDASVMRCFCGDNFEEDRKTLSNKLRELGYELPWPYKQAAKWYQPSGSKLFCFIEDNHFNSIAGLNFCEIASLKNVYFTRYITRRDAETVN</sequence>
<dbReference type="InterPro" id="IPR052351">
    <property type="entry name" value="Ornithine_N-alpha-AT"/>
</dbReference>
<evidence type="ECO:0000256" key="3">
    <source>
        <dbReference type="ARBA" id="ARBA00022679"/>
    </source>
</evidence>
<evidence type="ECO:0000313" key="13">
    <source>
        <dbReference type="Proteomes" id="UP000659047"/>
    </source>
</evidence>
<dbReference type="Proteomes" id="UP000659047">
    <property type="component" value="Unassembled WGS sequence"/>
</dbReference>
<organism evidence="12 13">
    <name type="scientific">Tenebrionibacter intestinalis</name>
    <dbReference type="NCBI Taxonomy" id="2799638"/>
    <lineage>
        <taxon>Bacteria</taxon>
        <taxon>Pseudomonadati</taxon>
        <taxon>Pseudomonadota</taxon>
        <taxon>Gammaproteobacteria</taxon>
        <taxon>Enterobacterales</taxon>
        <taxon>Enterobacteriaceae</taxon>
        <taxon>Tenebrionibacter/Tenebrionicola group</taxon>
        <taxon>Tenebrionibacter</taxon>
    </lineage>
</organism>
<evidence type="ECO:0000256" key="4">
    <source>
        <dbReference type="ARBA" id="ARBA00023098"/>
    </source>
</evidence>
<dbReference type="RefSeq" id="WP_238712324.1">
    <property type="nucleotide sequence ID" value="NZ_JAEPBH010000005.1"/>
</dbReference>
<keyword evidence="5 12" id="KW-0012">Acyltransferase</keyword>
<comment type="function">
    <text evidence="9">Catalyzes the first step in the biosynthesis of ornithine lipids, which are phosphorus-free membrane lipids. Catalyzes the 3-hydroxyacyl-acyl carrier protein-dependent acylation of ornithine to form lyso-ornithine lipid (LOL).</text>
</comment>
<keyword evidence="3" id="KW-0808">Transferase</keyword>
<proteinExistence type="inferred from homology"/>
<keyword evidence="13" id="KW-1185">Reference proteome</keyword>
<comment type="catalytic activity">
    <reaction evidence="10">
        <text>a (3R)-hydroxyacyl-[ACP] + L-ornithine = a lyso-ornithine lipid + holo-[ACP] + H(+)</text>
        <dbReference type="Rhea" id="RHEA:20633"/>
        <dbReference type="Rhea" id="RHEA-COMP:9685"/>
        <dbReference type="Rhea" id="RHEA-COMP:9945"/>
        <dbReference type="ChEBI" id="CHEBI:15378"/>
        <dbReference type="ChEBI" id="CHEBI:46911"/>
        <dbReference type="ChEBI" id="CHEBI:64479"/>
        <dbReference type="ChEBI" id="CHEBI:78827"/>
        <dbReference type="ChEBI" id="CHEBI:138482"/>
        <dbReference type="EC" id="2.3.2.30"/>
    </reaction>
    <physiologicalReaction direction="left-to-right" evidence="10">
        <dbReference type="Rhea" id="RHEA:20634"/>
    </physiologicalReaction>
</comment>
<evidence type="ECO:0000256" key="7">
    <source>
        <dbReference type="ARBA" id="ARBA00039058"/>
    </source>
</evidence>
<comment type="pathway">
    <text evidence="1">Lipid metabolism.</text>
</comment>
<evidence type="ECO:0000259" key="11">
    <source>
        <dbReference type="SMART" id="SM00563"/>
    </source>
</evidence>
<dbReference type="SMART" id="SM00563">
    <property type="entry name" value="PlsC"/>
    <property type="match status" value="1"/>
</dbReference>
<evidence type="ECO:0000256" key="8">
    <source>
        <dbReference type="ARBA" id="ARBA00039866"/>
    </source>
</evidence>
<dbReference type="SUPFAM" id="SSF55729">
    <property type="entry name" value="Acyl-CoA N-acyltransferases (Nat)"/>
    <property type="match status" value="1"/>
</dbReference>
<evidence type="ECO:0000256" key="6">
    <source>
        <dbReference type="ARBA" id="ARBA00038095"/>
    </source>
</evidence>
<dbReference type="InterPro" id="IPR016181">
    <property type="entry name" value="Acyl_CoA_acyltransferase"/>
</dbReference>
<protein>
    <recommendedName>
        <fullName evidence="8">L-ornithine N(alpha)-acyltransferase</fullName>
        <ecNumber evidence="7">2.3.2.30</ecNumber>
    </recommendedName>
</protein>
<name>A0A8K0V2F9_9ENTR</name>
<keyword evidence="2" id="KW-0444">Lipid biosynthesis</keyword>
<dbReference type="PANTHER" id="PTHR37323:SF1">
    <property type="entry name" value="L-ORNITHINE N(ALPHA)-ACYLTRANSFERASE"/>
    <property type="match status" value="1"/>
</dbReference>
<evidence type="ECO:0000256" key="10">
    <source>
        <dbReference type="ARBA" id="ARBA00047785"/>
    </source>
</evidence>
<dbReference type="SUPFAM" id="SSF69593">
    <property type="entry name" value="Glycerol-3-phosphate (1)-acyltransferase"/>
    <property type="match status" value="1"/>
</dbReference>